<accession>A0A558D9W3</accession>
<dbReference type="Proteomes" id="UP000320011">
    <property type="component" value="Unassembled WGS sequence"/>
</dbReference>
<dbReference type="EMBL" id="VJWX01000041">
    <property type="protein sequence ID" value="TVT57824.1"/>
    <property type="molecule type" value="Genomic_DNA"/>
</dbReference>
<dbReference type="AlphaFoldDB" id="A0A558D9W3"/>
<sequence length="145" mass="15399">MAPRSGGSQWVQTDPVDFSHSITSADRAYEQISELPALTIPNPGVWQVSYSARTNIGNPASVSGAFLHTALFNNGALIPGSEALTGKTYNPGESSQDTIGQTFLYTFKAGDVVRLYGYRIGQPGFAAVLSNGDGRTGITAHWVSF</sequence>
<evidence type="ECO:0000313" key="1">
    <source>
        <dbReference type="EMBL" id="TVT57824.1"/>
    </source>
</evidence>
<proteinExistence type="predicted"/>
<comment type="caution">
    <text evidence="1">The sequence shown here is derived from an EMBL/GenBank/DDBJ whole genome shotgun (WGS) entry which is preliminary data.</text>
</comment>
<reference evidence="1 2" key="1">
    <citation type="submission" date="2019-07" db="EMBL/GenBank/DDBJ databases">
        <authorList>
            <person name="Duangmal K."/>
            <person name="Teo W.F.A."/>
        </authorList>
    </citation>
    <scope>NUCLEOTIDE SEQUENCE [LARGE SCALE GENOMIC DNA]</scope>
    <source>
        <strain evidence="1 2">TBRC 6029</strain>
    </source>
</reference>
<gene>
    <name evidence="1" type="ORF">FNH05_06940</name>
</gene>
<organism evidence="1 2">
    <name type="scientific">Amycolatopsis rhizosphaerae</name>
    <dbReference type="NCBI Taxonomy" id="2053003"/>
    <lineage>
        <taxon>Bacteria</taxon>
        <taxon>Bacillati</taxon>
        <taxon>Actinomycetota</taxon>
        <taxon>Actinomycetes</taxon>
        <taxon>Pseudonocardiales</taxon>
        <taxon>Pseudonocardiaceae</taxon>
        <taxon>Amycolatopsis</taxon>
    </lineage>
</organism>
<evidence type="ECO:0000313" key="2">
    <source>
        <dbReference type="Proteomes" id="UP000320011"/>
    </source>
</evidence>
<keyword evidence="2" id="KW-1185">Reference proteome</keyword>
<dbReference type="InterPro" id="IPR008983">
    <property type="entry name" value="Tumour_necrosis_fac-like_dom"/>
</dbReference>
<dbReference type="Gene3D" id="2.60.120.40">
    <property type="match status" value="1"/>
</dbReference>
<protein>
    <submittedName>
        <fullName evidence="1">Uncharacterized protein</fullName>
    </submittedName>
</protein>
<name>A0A558D9W3_9PSEU</name>
<dbReference type="RefSeq" id="WP_144586448.1">
    <property type="nucleotide sequence ID" value="NZ_VJWX01000041.1"/>
</dbReference>
<dbReference type="OrthoDB" id="4233250at2"/>
<reference evidence="1 2" key="2">
    <citation type="submission" date="2019-08" db="EMBL/GenBank/DDBJ databases">
        <title>Amycolatopsis acidicola sp. nov., isolated from peat swamp forest soil.</title>
        <authorList>
            <person name="Srisuk N."/>
        </authorList>
    </citation>
    <scope>NUCLEOTIDE SEQUENCE [LARGE SCALE GENOMIC DNA]</scope>
    <source>
        <strain evidence="1 2">TBRC 6029</strain>
    </source>
</reference>